<protein>
    <submittedName>
        <fullName evidence="7">DivIVA domain-containing protein</fullName>
    </submittedName>
</protein>
<dbReference type="PANTHER" id="PTHR35794">
    <property type="entry name" value="CELL DIVISION PROTEIN DIVIVA"/>
    <property type="match status" value="1"/>
</dbReference>
<dbReference type="EMBL" id="JASOIH010000577">
    <property type="protein sequence ID" value="MDK6900820.1"/>
    <property type="molecule type" value="Genomic_DNA"/>
</dbReference>
<dbReference type="Pfam" id="PF05103">
    <property type="entry name" value="DivIVA"/>
    <property type="match status" value="1"/>
</dbReference>
<dbReference type="AlphaFoldDB" id="A0AAW6XZ17"/>
<dbReference type="Proteomes" id="UP001230629">
    <property type="component" value="Unassembled WGS sequence"/>
</dbReference>
<name>A0AAW6XZ17_STRAG</name>
<evidence type="ECO:0000256" key="3">
    <source>
        <dbReference type="ARBA" id="ARBA00022490"/>
    </source>
</evidence>
<sequence length="81" mass="9538">KDKAFAHKFRGYDVDEVDEFLDIIVQDYEDLVRVNHEQESKIKNLEERLTYFDEMKDSLSQSVLIAQDTAERVKQAANDRS</sequence>
<keyword evidence="5" id="KW-0175">Coiled coil</keyword>
<dbReference type="GO" id="GO:0051301">
    <property type="term" value="P:cell division"/>
    <property type="evidence" value="ECO:0007669"/>
    <property type="project" value="UniProtKB-KW"/>
</dbReference>
<comment type="subcellular location">
    <subcellularLocation>
        <location evidence="1">Cytoplasm</location>
    </subcellularLocation>
</comment>
<evidence type="ECO:0000256" key="5">
    <source>
        <dbReference type="ARBA" id="ARBA00023054"/>
    </source>
</evidence>
<accession>A0AAW6XZ17</accession>
<proteinExistence type="inferred from homology"/>
<evidence type="ECO:0000313" key="7">
    <source>
        <dbReference type="EMBL" id="MDK6900820.1"/>
    </source>
</evidence>
<dbReference type="NCBIfam" id="TIGR03544">
    <property type="entry name" value="DivI1A_domain"/>
    <property type="match status" value="1"/>
</dbReference>
<dbReference type="InterPro" id="IPR007793">
    <property type="entry name" value="DivIVA_fam"/>
</dbReference>
<reference evidence="7" key="1">
    <citation type="submission" date="2023-05" db="EMBL/GenBank/DDBJ databases">
        <title>Cataloging the Phylogenetic Diversity of Human Bladder Bacteria.</title>
        <authorList>
            <person name="Du J."/>
        </authorList>
    </citation>
    <scope>NUCLEOTIDE SEQUENCE</scope>
    <source>
        <strain evidence="7">UMB8703</strain>
    </source>
</reference>
<comment type="similarity">
    <text evidence="2">Belongs to the DivIVA family.</text>
</comment>
<keyword evidence="4" id="KW-0132">Cell division</keyword>
<dbReference type="RefSeq" id="WP_285312375.1">
    <property type="nucleotide sequence ID" value="NZ_JASOIH010000577.1"/>
</dbReference>
<keyword evidence="6" id="KW-0131">Cell cycle</keyword>
<dbReference type="GO" id="GO:0005737">
    <property type="term" value="C:cytoplasm"/>
    <property type="evidence" value="ECO:0007669"/>
    <property type="project" value="UniProtKB-SubCell"/>
</dbReference>
<comment type="caution">
    <text evidence="7">The sequence shown here is derived from an EMBL/GenBank/DDBJ whole genome shotgun (WGS) entry which is preliminary data.</text>
</comment>
<dbReference type="Gene3D" id="6.10.250.660">
    <property type="match status" value="1"/>
</dbReference>
<evidence type="ECO:0000313" key="8">
    <source>
        <dbReference type="Proteomes" id="UP001230629"/>
    </source>
</evidence>
<dbReference type="InterPro" id="IPR019933">
    <property type="entry name" value="DivIVA_domain"/>
</dbReference>
<gene>
    <name evidence="7" type="ORF">QP229_12765</name>
</gene>
<evidence type="ECO:0000256" key="2">
    <source>
        <dbReference type="ARBA" id="ARBA00009008"/>
    </source>
</evidence>
<evidence type="ECO:0000256" key="4">
    <source>
        <dbReference type="ARBA" id="ARBA00022618"/>
    </source>
</evidence>
<feature type="non-terminal residue" evidence="7">
    <location>
        <position position="1"/>
    </location>
</feature>
<evidence type="ECO:0000256" key="6">
    <source>
        <dbReference type="ARBA" id="ARBA00023306"/>
    </source>
</evidence>
<evidence type="ECO:0000256" key="1">
    <source>
        <dbReference type="ARBA" id="ARBA00004496"/>
    </source>
</evidence>
<feature type="non-terminal residue" evidence="7">
    <location>
        <position position="81"/>
    </location>
</feature>
<organism evidence="7 8">
    <name type="scientific">Streptococcus agalactiae</name>
    <dbReference type="NCBI Taxonomy" id="1311"/>
    <lineage>
        <taxon>Bacteria</taxon>
        <taxon>Bacillati</taxon>
        <taxon>Bacillota</taxon>
        <taxon>Bacilli</taxon>
        <taxon>Lactobacillales</taxon>
        <taxon>Streptococcaceae</taxon>
        <taxon>Streptococcus</taxon>
    </lineage>
</organism>
<keyword evidence="3" id="KW-0963">Cytoplasm</keyword>
<dbReference type="PANTHER" id="PTHR35794:SF2">
    <property type="entry name" value="CELL DIVISION PROTEIN DIVIVA"/>
    <property type="match status" value="1"/>
</dbReference>